<dbReference type="GO" id="GO:0031080">
    <property type="term" value="C:nuclear pore outer ring"/>
    <property type="evidence" value="ECO:0007669"/>
    <property type="project" value="TreeGrafter"/>
</dbReference>
<dbReference type="GO" id="GO:0035859">
    <property type="term" value="C:Seh1-associated complex"/>
    <property type="evidence" value="ECO:0007669"/>
    <property type="project" value="TreeGrafter"/>
</dbReference>
<comment type="subcellular location">
    <subcellularLocation>
        <location evidence="2">Lysosome</location>
    </subcellularLocation>
    <subcellularLocation>
        <location evidence="1">Nucleus envelope</location>
    </subcellularLocation>
</comment>
<dbReference type="InterPro" id="IPR001680">
    <property type="entry name" value="WD40_rpt"/>
</dbReference>
<dbReference type="InterPro" id="IPR015943">
    <property type="entry name" value="WD40/YVTN_repeat-like_dom_sf"/>
</dbReference>
<dbReference type="Pfam" id="PF00400">
    <property type="entry name" value="WD40"/>
    <property type="match status" value="2"/>
</dbReference>
<proteinExistence type="inferred from homology"/>
<keyword evidence="6" id="KW-0677">Repeat</keyword>
<comment type="similarity">
    <text evidence="3">Belongs to the WD repeat SEC13 family.</text>
</comment>
<dbReference type="GO" id="GO:1904263">
    <property type="term" value="P:positive regulation of TORC1 signaling"/>
    <property type="evidence" value="ECO:0007669"/>
    <property type="project" value="TreeGrafter"/>
</dbReference>
<dbReference type="PANTHER" id="PTHR11024:SF3">
    <property type="entry name" value="NUCLEOPORIN SEH1"/>
    <property type="match status" value="1"/>
</dbReference>
<dbReference type="PROSITE" id="PS50082">
    <property type="entry name" value="WD_REPEATS_2"/>
    <property type="match status" value="1"/>
</dbReference>
<protein>
    <submittedName>
        <fullName evidence="11">Nucleoporin seh1</fullName>
    </submittedName>
</protein>
<dbReference type="EMBL" id="LWCA01000654">
    <property type="protein sequence ID" value="OAF67462.1"/>
    <property type="molecule type" value="Genomic_DNA"/>
</dbReference>
<evidence type="ECO:0000256" key="9">
    <source>
        <dbReference type="ARBA" id="ARBA00023242"/>
    </source>
</evidence>
<evidence type="ECO:0000256" key="10">
    <source>
        <dbReference type="PROSITE-ProRule" id="PRU00221"/>
    </source>
</evidence>
<dbReference type="GO" id="GO:0034198">
    <property type="term" value="P:cellular response to amino acid starvation"/>
    <property type="evidence" value="ECO:0007669"/>
    <property type="project" value="TreeGrafter"/>
</dbReference>
<gene>
    <name evidence="11" type="ORF">A3Q56_04800</name>
</gene>
<evidence type="ECO:0000313" key="11">
    <source>
        <dbReference type="EMBL" id="OAF67462.1"/>
    </source>
</evidence>
<keyword evidence="9" id="KW-0539">Nucleus</keyword>
<keyword evidence="8" id="KW-0458">Lysosome</keyword>
<dbReference type="InterPro" id="IPR019775">
    <property type="entry name" value="WD40_repeat_CS"/>
</dbReference>
<evidence type="ECO:0000256" key="5">
    <source>
        <dbReference type="ARBA" id="ARBA00022574"/>
    </source>
</evidence>
<dbReference type="GO" id="GO:0005198">
    <property type="term" value="F:structural molecule activity"/>
    <property type="evidence" value="ECO:0007669"/>
    <property type="project" value="InterPro"/>
</dbReference>
<keyword evidence="5 10" id="KW-0853">WD repeat</keyword>
<evidence type="ECO:0000256" key="4">
    <source>
        <dbReference type="ARBA" id="ARBA00022448"/>
    </source>
</evidence>
<keyword evidence="7" id="KW-0653">Protein transport</keyword>
<dbReference type="GO" id="GO:0015031">
    <property type="term" value="P:protein transport"/>
    <property type="evidence" value="ECO:0007669"/>
    <property type="project" value="UniProtKB-KW"/>
</dbReference>
<evidence type="ECO:0000256" key="7">
    <source>
        <dbReference type="ARBA" id="ARBA00022927"/>
    </source>
</evidence>
<evidence type="ECO:0000256" key="8">
    <source>
        <dbReference type="ARBA" id="ARBA00023228"/>
    </source>
</evidence>
<dbReference type="SUPFAM" id="SSF50978">
    <property type="entry name" value="WD40 repeat-like"/>
    <property type="match status" value="1"/>
</dbReference>
<dbReference type="PANTHER" id="PTHR11024">
    <property type="entry name" value="NUCLEAR PORE COMPLEX PROTEIN SEC13 / SEH1 FAMILY MEMBER"/>
    <property type="match status" value="1"/>
</dbReference>
<comment type="caution">
    <text evidence="11">The sequence shown here is derived from an EMBL/GenBank/DDBJ whole genome shotgun (WGS) entry which is preliminary data.</text>
</comment>
<dbReference type="SMART" id="SM00320">
    <property type="entry name" value="WD40"/>
    <property type="match status" value="3"/>
</dbReference>
<dbReference type="GO" id="GO:0005764">
    <property type="term" value="C:lysosome"/>
    <property type="evidence" value="ECO:0007669"/>
    <property type="project" value="UniProtKB-SubCell"/>
</dbReference>
<feature type="repeat" description="WD" evidence="10">
    <location>
        <begin position="9"/>
        <end position="42"/>
    </location>
</feature>
<accession>A0A177B140</accession>
<dbReference type="InterPro" id="IPR036322">
    <property type="entry name" value="WD40_repeat_dom_sf"/>
</dbReference>
<dbReference type="InterPro" id="IPR037363">
    <property type="entry name" value="Sec13/Seh1_fam"/>
</dbReference>
<dbReference type="PROSITE" id="PS50294">
    <property type="entry name" value="WD_REPEATS_REGION"/>
    <property type="match status" value="1"/>
</dbReference>
<evidence type="ECO:0000256" key="1">
    <source>
        <dbReference type="ARBA" id="ARBA00004259"/>
    </source>
</evidence>
<name>A0A177B140_9BILA</name>
<dbReference type="PROSITE" id="PS00678">
    <property type="entry name" value="WD_REPEATS_1"/>
    <property type="match status" value="1"/>
</dbReference>
<evidence type="ECO:0000256" key="2">
    <source>
        <dbReference type="ARBA" id="ARBA00004371"/>
    </source>
</evidence>
<sequence length="292" mass="33080">MNLKEVELISKHKDIINYVSYDYYGKRMATCSTDHTINIWDVVDAGVDEPLNYELNNTRTQWIKRTDIVDSRSPVVGIDFAHKREGCKLVACAIDGIFRMYECVNPVDLTSWLLKYEVKCDNSCTCISWSASQMHTPLIAVGTTVSNNHFNPTGGVYIYQLKESTKKYQIIKEIPEIKTLVSDIAFASNYGSSYLDLAVASKSLYVIRISTVEDDESINEFTVLKLNNDDVTYNRISWNMMGTILCSSSDDSCVKFWGGECKNVLIKTIKCEHRNDSTDKTIKTVNNFSLSV</sequence>
<keyword evidence="4" id="KW-0813">Transport</keyword>
<dbReference type="Proteomes" id="UP000078046">
    <property type="component" value="Unassembled WGS sequence"/>
</dbReference>
<dbReference type="AlphaFoldDB" id="A0A177B140"/>
<evidence type="ECO:0000256" key="6">
    <source>
        <dbReference type="ARBA" id="ARBA00022737"/>
    </source>
</evidence>
<evidence type="ECO:0000313" key="12">
    <source>
        <dbReference type="Proteomes" id="UP000078046"/>
    </source>
</evidence>
<dbReference type="OrthoDB" id="364224at2759"/>
<evidence type="ECO:0000256" key="3">
    <source>
        <dbReference type="ARBA" id="ARBA00010102"/>
    </source>
</evidence>
<dbReference type="Gene3D" id="2.130.10.10">
    <property type="entry name" value="YVTN repeat-like/Quinoprotein amine dehydrogenase"/>
    <property type="match status" value="1"/>
</dbReference>
<reference evidence="11 12" key="1">
    <citation type="submission" date="2016-04" db="EMBL/GenBank/DDBJ databases">
        <title>The genome of Intoshia linei affirms orthonectids as highly simplified spiralians.</title>
        <authorList>
            <person name="Mikhailov K.V."/>
            <person name="Slusarev G.S."/>
            <person name="Nikitin M.A."/>
            <person name="Logacheva M.D."/>
            <person name="Penin A."/>
            <person name="Aleoshin V."/>
            <person name="Panchin Y.V."/>
        </authorList>
    </citation>
    <scope>NUCLEOTIDE SEQUENCE [LARGE SCALE GENOMIC DNA]</scope>
    <source>
        <strain evidence="11">Intl2013</strain>
        <tissue evidence="11">Whole animal</tissue>
    </source>
</reference>
<organism evidence="11 12">
    <name type="scientific">Intoshia linei</name>
    <dbReference type="NCBI Taxonomy" id="1819745"/>
    <lineage>
        <taxon>Eukaryota</taxon>
        <taxon>Metazoa</taxon>
        <taxon>Spiralia</taxon>
        <taxon>Lophotrochozoa</taxon>
        <taxon>Mesozoa</taxon>
        <taxon>Orthonectida</taxon>
        <taxon>Rhopaluridae</taxon>
        <taxon>Intoshia</taxon>
    </lineage>
</organism>
<keyword evidence="12" id="KW-1185">Reference proteome</keyword>